<gene>
    <name evidence="1" type="ORF">COW91_03470</name>
</gene>
<dbReference type="SUPFAM" id="SSF47413">
    <property type="entry name" value="lambda repressor-like DNA-binding domains"/>
    <property type="match status" value="1"/>
</dbReference>
<dbReference type="NCBIfam" id="TIGR02684">
    <property type="entry name" value="dnstrm_HI1420"/>
    <property type="match status" value="1"/>
</dbReference>
<sequence>MNRKNMKITKYNATDYLKTETDIKEYLNASFETGDSKLIARALGDVAKIKGMSKVAKATKLDRSSLYNSLTTEGDPKLSTLTKLIESFGYTFSIK</sequence>
<accession>A0A2H0CH58</accession>
<evidence type="ECO:0000313" key="2">
    <source>
        <dbReference type="Proteomes" id="UP000229176"/>
    </source>
</evidence>
<dbReference type="InterPro" id="IPR010982">
    <property type="entry name" value="Lambda_DNA-bd_dom_sf"/>
</dbReference>
<comment type="caution">
    <text evidence="1">The sequence shown here is derived from an EMBL/GenBank/DDBJ whole genome shotgun (WGS) entry which is preliminary data.</text>
</comment>
<evidence type="ECO:0000313" key="1">
    <source>
        <dbReference type="EMBL" id="PIP68688.1"/>
    </source>
</evidence>
<protein>
    <submittedName>
        <fullName evidence="1">Putative addiction module antidote protein</fullName>
    </submittedName>
</protein>
<dbReference type="Pfam" id="PF21716">
    <property type="entry name" value="dnstrm_HI1420"/>
    <property type="match status" value="1"/>
</dbReference>
<name>A0A2H0CH58_9BACT</name>
<dbReference type="AlphaFoldDB" id="A0A2H0CH58"/>
<reference evidence="1 2" key="1">
    <citation type="submission" date="2017-09" db="EMBL/GenBank/DDBJ databases">
        <title>Depth-based differentiation of microbial function through sediment-hosted aquifers and enrichment of novel symbionts in the deep terrestrial subsurface.</title>
        <authorList>
            <person name="Probst A.J."/>
            <person name="Ladd B."/>
            <person name="Jarett J.K."/>
            <person name="Geller-Mcgrath D.E."/>
            <person name="Sieber C.M."/>
            <person name="Emerson J.B."/>
            <person name="Anantharaman K."/>
            <person name="Thomas B.C."/>
            <person name="Malmstrom R."/>
            <person name="Stieglmeier M."/>
            <person name="Klingl A."/>
            <person name="Woyke T."/>
            <person name="Ryan C.M."/>
            <person name="Banfield J.F."/>
        </authorList>
    </citation>
    <scope>NUCLEOTIDE SEQUENCE [LARGE SCALE GENOMIC DNA]</scope>
    <source>
        <strain evidence="1">CG22_combo_CG10-13_8_21_14_all_32_8</strain>
    </source>
</reference>
<dbReference type="PANTHER" id="PTHR40275:SF1">
    <property type="entry name" value="SSL7038 PROTEIN"/>
    <property type="match status" value="1"/>
</dbReference>
<dbReference type="PANTHER" id="PTHR40275">
    <property type="entry name" value="SSL7038 PROTEIN"/>
    <property type="match status" value="1"/>
</dbReference>
<dbReference type="Proteomes" id="UP000229176">
    <property type="component" value="Unassembled WGS sequence"/>
</dbReference>
<dbReference type="InterPro" id="IPR014057">
    <property type="entry name" value="HI1420"/>
</dbReference>
<dbReference type="GO" id="GO:0003677">
    <property type="term" value="F:DNA binding"/>
    <property type="evidence" value="ECO:0007669"/>
    <property type="project" value="InterPro"/>
</dbReference>
<organism evidence="1 2">
    <name type="scientific">Candidatus Nomurabacteria bacterium CG22_combo_CG10-13_8_21_14_all_32_8</name>
    <dbReference type="NCBI Taxonomy" id="1974732"/>
    <lineage>
        <taxon>Bacteria</taxon>
        <taxon>Candidatus Nomuraibacteriota</taxon>
    </lineage>
</organism>
<proteinExistence type="predicted"/>
<dbReference type="EMBL" id="PCTI01000059">
    <property type="protein sequence ID" value="PIP68688.1"/>
    <property type="molecule type" value="Genomic_DNA"/>
</dbReference>